<dbReference type="Proteomes" id="UP000265520">
    <property type="component" value="Unassembled WGS sequence"/>
</dbReference>
<sequence>PWQAQNAWFGVLGVAGCCAPRPRVLRCAPVQLGGHVLPLPSARRARWAALRAGPVLQG</sequence>
<dbReference type="EMBL" id="LXQA010737308">
    <property type="protein sequence ID" value="MCI68490.1"/>
    <property type="molecule type" value="Genomic_DNA"/>
</dbReference>
<comment type="caution">
    <text evidence="1">The sequence shown here is derived from an EMBL/GenBank/DDBJ whole genome shotgun (WGS) entry which is preliminary data.</text>
</comment>
<name>A0A392U7T5_9FABA</name>
<accession>A0A392U7T5</accession>
<evidence type="ECO:0000313" key="1">
    <source>
        <dbReference type="EMBL" id="MCI68490.1"/>
    </source>
</evidence>
<keyword evidence="2" id="KW-1185">Reference proteome</keyword>
<organism evidence="1 2">
    <name type="scientific">Trifolium medium</name>
    <dbReference type="NCBI Taxonomy" id="97028"/>
    <lineage>
        <taxon>Eukaryota</taxon>
        <taxon>Viridiplantae</taxon>
        <taxon>Streptophyta</taxon>
        <taxon>Embryophyta</taxon>
        <taxon>Tracheophyta</taxon>
        <taxon>Spermatophyta</taxon>
        <taxon>Magnoliopsida</taxon>
        <taxon>eudicotyledons</taxon>
        <taxon>Gunneridae</taxon>
        <taxon>Pentapetalae</taxon>
        <taxon>rosids</taxon>
        <taxon>fabids</taxon>
        <taxon>Fabales</taxon>
        <taxon>Fabaceae</taxon>
        <taxon>Papilionoideae</taxon>
        <taxon>50 kb inversion clade</taxon>
        <taxon>NPAAA clade</taxon>
        <taxon>Hologalegina</taxon>
        <taxon>IRL clade</taxon>
        <taxon>Trifolieae</taxon>
        <taxon>Trifolium</taxon>
    </lineage>
</organism>
<reference evidence="1 2" key="1">
    <citation type="journal article" date="2018" name="Front. Plant Sci.">
        <title>Red Clover (Trifolium pratense) and Zigzag Clover (T. medium) - A Picture of Genomic Similarities and Differences.</title>
        <authorList>
            <person name="Dluhosova J."/>
            <person name="Istvanek J."/>
            <person name="Nedelnik J."/>
            <person name="Repkova J."/>
        </authorList>
    </citation>
    <scope>NUCLEOTIDE SEQUENCE [LARGE SCALE GENOMIC DNA]</scope>
    <source>
        <strain evidence="2">cv. 10/8</strain>
        <tissue evidence="1">Leaf</tissue>
    </source>
</reference>
<proteinExistence type="predicted"/>
<protein>
    <submittedName>
        <fullName evidence="1">Uncharacterized protein</fullName>
    </submittedName>
</protein>
<dbReference type="AlphaFoldDB" id="A0A392U7T5"/>
<evidence type="ECO:0000313" key="2">
    <source>
        <dbReference type="Proteomes" id="UP000265520"/>
    </source>
</evidence>
<feature type="non-terminal residue" evidence="1">
    <location>
        <position position="1"/>
    </location>
</feature>